<accession>A0A0C9XUF2</accession>
<dbReference type="PROSITE" id="PS50302">
    <property type="entry name" value="PUM"/>
    <property type="match status" value="7"/>
</dbReference>
<dbReference type="PANTHER" id="PTHR12537">
    <property type="entry name" value="RNA BINDING PROTEIN PUMILIO-RELATED"/>
    <property type="match status" value="1"/>
</dbReference>
<dbReference type="InterPro" id="IPR016024">
    <property type="entry name" value="ARM-type_fold"/>
</dbReference>
<dbReference type="EMBL" id="KN838541">
    <property type="protein sequence ID" value="KIK08611.1"/>
    <property type="molecule type" value="Genomic_DNA"/>
</dbReference>
<dbReference type="InterPro" id="IPR033133">
    <property type="entry name" value="PUM-HD"/>
</dbReference>
<evidence type="ECO:0000313" key="4">
    <source>
        <dbReference type="EMBL" id="KIK08611.1"/>
    </source>
</evidence>
<dbReference type="Pfam" id="PF00806">
    <property type="entry name" value="PUF"/>
    <property type="match status" value="8"/>
</dbReference>
<dbReference type="SMART" id="SM00025">
    <property type="entry name" value="Pumilio"/>
    <property type="match status" value="8"/>
</dbReference>
<evidence type="ECO:0000256" key="2">
    <source>
        <dbReference type="PROSITE-ProRule" id="PRU00317"/>
    </source>
</evidence>
<dbReference type="GO" id="GO:0005737">
    <property type="term" value="C:cytoplasm"/>
    <property type="evidence" value="ECO:0007669"/>
    <property type="project" value="TreeGrafter"/>
</dbReference>
<keyword evidence="5" id="KW-1185">Reference proteome</keyword>
<feature type="repeat" description="Pumilio" evidence="2">
    <location>
        <begin position="82"/>
        <end position="118"/>
    </location>
</feature>
<protein>
    <recommendedName>
        <fullName evidence="3">PUM-HD domain-containing protein</fullName>
    </recommendedName>
</protein>
<dbReference type="OrthoDB" id="668540at2759"/>
<dbReference type="InterPro" id="IPR011989">
    <property type="entry name" value="ARM-like"/>
</dbReference>
<feature type="repeat" description="Pumilio" evidence="2">
    <location>
        <begin position="305"/>
        <end position="340"/>
    </location>
</feature>
<feature type="repeat" description="Pumilio" evidence="2">
    <location>
        <begin position="119"/>
        <end position="154"/>
    </location>
</feature>
<dbReference type="GO" id="GO:0003730">
    <property type="term" value="F:mRNA 3'-UTR binding"/>
    <property type="evidence" value="ECO:0007669"/>
    <property type="project" value="TreeGrafter"/>
</dbReference>
<gene>
    <name evidence="4" type="ORF">K443DRAFT_84308</name>
</gene>
<evidence type="ECO:0000256" key="1">
    <source>
        <dbReference type="ARBA" id="ARBA00022737"/>
    </source>
</evidence>
<dbReference type="PANTHER" id="PTHR12537:SF12">
    <property type="entry name" value="MATERNAL PROTEIN PUMILIO"/>
    <property type="match status" value="1"/>
</dbReference>
<feature type="domain" description="PUM-HD" evidence="3">
    <location>
        <begin position="26"/>
        <end position="368"/>
    </location>
</feature>
<dbReference type="InterPro" id="IPR001313">
    <property type="entry name" value="Pumilio_RNA-bd_rpt"/>
</dbReference>
<evidence type="ECO:0000259" key="3">
    <source>
        <dbReference type="PROSITE" id="PS50303"/>
    </source>
</evidence>
<sequence length="381" mass="43663">MPSSHSFPSPHRIRFGRRHPIPEFISSNPILEEFRWNKARKWELRNLFGHINEFSGDQHGSRFIQQKLETASPEERQAVFDEVMAGDPLALIQDVFGNYVIQKMIEYGTSLQRSVLTSVMEGSIFRLSLQVYGCRVIQKAIEHISLEQQSLIVGELEPRILECVRDSNGNHVVQRLIEKVPSERLSFFASFQGNVYDLSRHPYGCRVLQRCLEHLPEEQTRTLVYELHQNAVDLMKDQFGNYVIQFLVEHGQARDRALIVSNLQGQLLPMSRHKFASNVCEKALICADPQTRRALIEEMLAIGPETITPIMTMMQDQFANYVLQRALLVAEGDQREELFNTVRQQLVSTRRVSAVVSKHVVSSKPCTAPFFQVLLLTSFPS</sequence>
<feature type="repeat" description="Pumilio" evidence="2">
    <location>
        <begin position="226"/>
        <end position="261"/>
    </location>
</feature>
<dbReference type="SUPFAM" id="SSF48371">
    <property type="entry name" value="ARM repeat"/>
    <property type="match status" value="1"/>
</dbReference>
<dbReference type="PROSITE" id="PS50303">
    <property type="entry name" value="PUM_HD"/>
    <property type="match status" value="1"/>
</dbReference>
<dbReference type="GO" id="GO:0000288">
    <property type="term" value="P:nuclear-transcribed mRNA catabolic process, deadenylation-dependent decay"/>
    <property type="evidence" value="ECO:0007669"/>
    <property type="project" value="TreeGrafter"/>
</dbReference>
<dbReference type="InterPro" id="IPR033712">
    <property type="entry name" value="Pumilio_RNA-bd"/>
</dbReference>
<reference evidence="5" key="2">
    <citation type="submission" date="2015-01" db="EMBL/GenBank/DDBJ databases">
        <title>Evolutionary Origins and Diversification of the Mycorrhizal Mutualists.</title>
        <authorList>
            <consortium name="DOE Joint Genome Institute"/>
            <consortium name="Mycorrhizal Genomics Consortium"/>
            <person name="Kohler A."/>
            <person name="Kuo A."/>
            <person name="Nagy L.G."/>
            <person name="Floudas D."/>
            <person name="Copeland A."/>
            <person name="Barry K.W."/>
            <person name="Cichocki N."/>
            <person name="Veneault-Fourrey C."/>
            <person name="LaButti K."/>
            <person name="Lindquist E.A."/>
            <person name="Lipzen A."/>
            <person name="Lundell T."/>
            <person name="Morin E."/>
            <person name="Murat C."/>
            <person name="Riley R."/>
            <person name="Ohm R."/>
            <person name="Sun H."/>
            <person name="Tunlid A."/>
            <person name="Henrissat B."/>
            <person name="Grigoriev I.V."/>
            <person name="Hibbett D.S."/>
            <person name="Martin F."/>
        </authorList>
    </citation>
    <scope>NUCLEOTIDE SEQUENCE [LARGE SCALE GENOMIC DNA]</scope>
    <source>
        <strain evidence="5">LaAM-08-1</strain>
    </source>
</reference>
<feature type="repeat" description="Pumilio" evidence="2">
    <location>
        <begin position="262"/>
        <end position="297"/>
    </location>
</feature>
<evidence type="ECO:0000313" key="5">
    <source>
        <dbReference type="Proteomes" id="UP000054477"/>
    </source>
</evidence>
<dbReference type="HOGENOM" id="CLU_004017_8_1_1"/>
<name>A0A0C9XUF2_9AGAR</name>
<organism evidence="4 5">
    <name type="scientific">Laccaria amethystina LaAM-08-1</name>
    <dbReference type="NCBI Taxonomy" id="1095629"/>
    <lineage>
        <taxon>Eukaryota</taxon>
        <taxon>Fungi</taxon>
        <taxon>Dikarya</taxon>
        <taxon>Basidiomycota</taxon>
        <taxon>Agaricomycotina</taxon>
        <taxon>Agaricomycetes</taxon>
        <taxon>Agaricomycetidae</taxon>
        <taxon>Agaricales</taxon>
        <taxon>Agaricineae</taxon>
        <taxon>Hydnangiaceae</taxon>
        <taxon>Laccaria</taxon>
    </lineage>
</organism>
<dbReference type="STRING" id="1095629.A0A0C9XUF2"/>
<keyword evidence="1" id="KW-0677">Repeat</keyword>
<dbReference type="CDD" id="cd07920">
    <property type="entry name" value="Pumilio"/>
    <property type="match status" value="1"/>
</dbReference>
<feature type="repeat" description="Pumilio" evidence="2">
    <location>
        <begin position="46"/>
        <end position="81"/>
    </location>
</feature>
<reference evidence="4 5" key="1">
    <citation type="submission" date="2014-04" db="EMBL/GenBank/DDBJ databases">
        <authorList>
            <consortium name="DOE Joint Genome Institute"/>
            <person name="Kuo A."/>
            <person name="Kohler A."/>
            <person name="Nagy L.G."/>
            <person name="Floudas D."/>
            <person name="Copeland A."/>
            <person name="Barry K.W."/>
            <person name="Cichocki N."/>
            <person name="Veneault-Fourrey C."/>
            <person name="LaButti K."/>
            <person name="Lindquist E.A."/>
            <person name="Lipzen A."/>
            <person name="Lundell T."/>
            <person name="Morin E."/>
            <person name="Murat C."/>
            <person name="Sun H."/>
            <person name="Tunlid A."/>
            <person name="Henrissat B."/>
            <person name="Grigoriev I.V."/>
            <person name="Hibbett D.S."/>
            <person name="Martin F."/>
            <person name="Nordberg H.P."/>
            <person name="Cantor M.N."/>
            <person name="Hua S.X."/>
        </authorList>
    </citation>
    <scope>NUCLEOTIDE SEQUENCE [LARGE SCALE GENOMIC DNA]</scope>
    <source>
        <strain evidence="4 5">LaAM-08-1</strain>
    </source>
</reference>
<proteinExistence type="predicted"/>
<dbReference type="AlphaFoldDB" id="A0A0C9XUF2"/>
<dbReference type="Gene3D" id="1.25.10.10">
    <property type="entry name" value="Leucine-rich Repeat Variant"/>
    <property type="match status" value="1"/>
</dbReference>
<feature type="repeat" description="Pumilio" evidence="2">
    <location>
        <begin position="190"/>
        <end position="225"/>
    </location>
</feature>
<dbReference type="Proteomes" id="UP000054477">
    <property type="component" value="Unassembled WGS sequence"/>
</dbReference>